<keyword evidence="1" id="KW-0472">Membrane</keyword>
<dbReference type="KEGG" id="mgel:G5B37_12110"/>
<gene>
    <name evidence="2" type="ORF">G5B37_12110</name>
</gene>
<dbReference type="RefSeq" id="WP_164680291.1">
    <property type="nucleotide sequence ID" value="NZ_CP049057.1"/>
</dbReference>
<name>A0A6G6GP05_9FLAO</name>
<proteinExistence type="predicted"/>
<dbReference type="EMBL" id="CP049057">
    <property type="protein sequence ID" value="QIE60278.1"/>
    <property type="molecule type" value="Genomic_DNA"/>
</dbReference>
<evidence type="ECO:0000256" key="1">
    <source>
        <dbReference type="SAM" id="Phobius"/>
    </source>
</evidence>
<organism evidence="2 3">
    <name type="scientific">Rasiella rasia</name>
    <dbReference type="NCBI Taxonomy" id="2744027"/>
    <lineage>
        <taxon>Bacteria</taxon>
        <taxon>Pseudomonadati</taxon>
        <taxon>Bacteroidota</taxon>
        <taxon>Flavobacteriia</taxon>
        <taxon>Flavobacteriales</taxon>
        <taxon>Flavobacteriaceae</taxon>
        <taxon>Rasiella</taxon>
    </lineage>
</organism>
<dbReference type="Proteomes" id="UP000505306">
    <property type="component" value="Chromosome"/>
</dbReference>
<accession>A0A6G6GP05</accession>
<dbReference type="AlphaFoldDB" id="A0A6G6GP05"/>
<reference evidence="2 3" key="1">
    <citation type="submission" date="2020-02" db="EMBL/GenBank/DDBJ databases">
        <title>Complete genome sequence of Flavobacteriaceae bacterium.</title>
        <authorList>
            <person name="Kim S.-J."/>
            <person name="Kim Y.-S."/>
            <person name="Kim K.-H."/>
        </authorList>
    </citation>
    <scope>NUCLEOTIDE SEQUENCE [LARGE SCALE GENOMIC DNA]</scope>
    <source>
        <strain evidence="2 3">RR4-40</strain>
    </source>
</reference>
<keyword evidence="1" id="KW-0812">Transmembrane</keyword>
<evidence type="ECO:0000313" key="2">
    <source>
        <dbReference type="EMBL" id="QIE60278.1"/>
    </source>
</evidence>
<feature type="transmembrane region" description="Helical" evidence="1">
    <location>
        <begin position="5"/>
        <end position="24"/>
    </location>
</feature>
<protein>
    <submittedName>
        <fullName evidence="2">Uncharacterized protein</fullName>
    </submittedName>
</protein>
<keyword evidence="1" id="KW-1133">Transmembrane helix</keyword>
<evidence type="ECO:0000313" key="3">
    <source>
        <dbReference type="Proteomes" id="UP000505306"/>
    </source>
</evidence>
<sequence length="290" mass="31207">MKTKYFYIIFILFLGYIPLCTVVSNAQVGVNNSSPEGLLDLGNNNTLGVIYPVASLTDVTVETLANPSGGTLAAGTCVYNTNTAGSGEDSVFPGIYIWTGTKWIPQFNKKDSKIFTQDADLRTGSSDILNPILGNQAISFDETSFTPKFSGAYKVILTLHYGAGTSNEPSGDQHVNYAAGSGDFDFTFNGTTTTFKMKSYSGLNDDKLFKGGSGASMIEYTNTINQSVYIIEELLTRNVTYSFAMSFNQDDLDGFEADGDFSVIPSGDGRGYIVSVGDFSCTVEITYVGE</sequence>
<keyword evidence="3" id="KW-1185">Reference proteome</keyword>